<dbReference type="InterPro" id="IPR027417">
    <property type="entry name" value="P-loop_NTPase"/>
</dbReference>
<dbReference type="Gene3D" id="3.30.420.280">
    <property type="match status" value="1"/>
</dbReference>
<dbReference type="OrthoDB" id="5440754at2"/>
<name>M5Q127_DESAF</name>
<dbReference type="RefSeq" id="WP_005988641.1">
    <property type="nucleotide sequence ID" value="NZ_AOSV01000031.1"/>
</dbReference>
<feature type="region of interest" description="Disordered" evidence="1">
    <location>
        <begin position="464"/>
        <end position="488"/>
    </location>
</feature>
<sequence>MSELVVGYRAEPTLARFHRSRAFVRGVMGPVGSGKSSAMCVELLLRAARQRPGPDGMRRTRFAVVRNTYPELRTTTLKTWADWAPTQVCPVRGSAPLTARMAAPLADGTRLDMEVLFLALDSADDARKLLSLELTGAWVNEAREVDKAVLDALLGRVGRYPPKRLGGPSWSGLIMDSNPPDDGHWWQRMAEEERPDGWEFFRQPSALVEAAGDYALNPLAENLRHQPLGGDYWLRQAAGKSRQWVAVYLQGRYGCVAEGRPVYPEYDDERHLARQPLAPLPGVPLLLGWDFGLTPACVATQLAPGGRLLVLAEYAGQGTGIRRFAREVVAPALRSRFAGLSVQSHGDPAGRARAQTDERTCMDELAAAGIPTQPARSNDFTARREAVAGFLAGGEPGADGKQGAPAFLLSPNCTLLRKGFLSGYRYERLPVMSGGEERFAERPLKNSYSHIHDALQYAALAAEEPGRKTQARRRGGAGGRPADVMAGY</sequence>
<dbReference type="PATRIC" id="fig|1262666.3.peg.3072"/>
<dbReference type="Proteomes" id="UP000011922">
    <property type="component" value="Unassembled WGS sequence"/>
</dbReference>
<evidence type="ECO:0000313" key="3">
    <source>
        <dbReference type="Proteomes" id="UP000011922"/>
    </source>
</evidence>
<dbReference type="Gene3D" id="3.40.50.300">
    <property type="entry name" value="P-loop containing nucleotide triphosphate hydrolases"/>
    <property type="match status" value="1"/>
</dbReference>
<reference evidence="2 3" key="1">
    <citation type="journal article" date="2013" name="Genome Announc.">
        <title>Draft Genome Sequence for Desulfovibrio africanus Strain PCS.</title>
        <authorList>
            <person name="Brown S.D."/>
            <person name="Utturkar S.M."/>
            <person name="Arkin A.P."/>
            <person name="Deutschbauer A.M."/>
            <person name="Elias D.A."/>
            <person name="Hazen T.C."/>
            <person name="Chakraborty R."/>
        </authorList>
    </citation>
    <scope>NUCLEOTIDE SEQUENCE [LARGE SCALE GENOMIC DNA]</scope>
    <source>
        <strain evidence="2 3">PCS</strain>
    </source>
</reference>
<dbReference type="EMBL" id="AOSV01000031">
    <property type="protein sequence ID" value="EMG36188.1"/>
    <property type="molecule type" value="Genomic_DNA"/>
</dbReference>
<evidence type="ECO:0000256" key="1">
    <source>
        <dbReference type="SAM" id="MobiDB-lite"/>
    </source>
</evidence>
<proteinExistence type="predicted"/>
<comment type="caution">
    <text evidence="2">The sequence shown here is derived from an EMBL/GenBank/DDBJ whole genome shotgun (WGS) entry which is preliminary data.</text>
</comment>
<protein>
    <submittedName>
        <fullName evidence="2">Terminase-like family</fullName>
    </submittedName>
</protein>
<gene>
    <name evidence="2" type="ORF">PCS_03032</name>
</gene>
<dbReference type="AlphaFoldDB" id="M5Q127"/>
<evidence type="ECO:0000313" key="2">
    <source>
        <dbReference type="EMBL" id="EMG36188.1"/>
    </source>
</evidence>
<organism evidence="2 3">
    <name type="scientific">Desulfocurvibacter africanus PCS</name>
    <dbReference type="NCBI Taxonomy" id="1262666"/>
    <lineage>
        <taxon>Bacteria</taxon>
        <taxon>Pseudomonadati</taxon>
        <taxon>Thermodesulfobacteriota</taxon>
        <taxon>Desulfovibrionia</taxon>
        <taxon>Desulfovibrionales</taxon>
        <taxon>Desulfovibrionaceae</taxon>
        <taxon>Desulfocurvibacter</taxon>
    </lineage>
</organism>
<accession>M5Q127</accession>